<dbReference type="EMBL" id="MU254642">
    <property type="protein sequence ID" value="KAG9240014.1"/>
    <property type="molecule type" value="Genomic_DNA"/>
</dbReference>
<sequence>MWFHIQLVRIWAFHMLLALIYLSLFLIYGTSQVPNYNFFPVNLLFHNHPNMSQRLFDLPEHRVCSQHYLVSSLEILDSSDIQVASFVTVILLLSAVAPNCGRTAV</sequence>
<evidence type="ECO:0000313" key="2">
    <source>
        <dbReference type="EMBL" id="KAG9240014.1"/>
    </source>
</evidence>
<accession>A0A9P8CAL2</accession>
<keyword evidence="1" id="KW-0472">Membrane</keyword>
<evidence type="ECO:0000256" key="1">
    <source>
        <dbReference type="SAM" id="Phobius"/>
    </source>
</evidence>
<gene>
    <name evidence="2" type="ORF">BJ878DRAFT_528746</name>
</gene>
<name>A0A9P8CAL2_9HELO</name>
<dbReference type="AlphaFoldDB" id="A0A9P8CAL2"/>
<organism evidence="2 3">
    <name type="scientific">Calycina marina</name>
    <dbReference type="NCBI Taxonomy" id="1763456"/>
    <lineage>
        <taxon>Eukaryota</taxon>
        <taxon>Fungi</taxon>
        <taxon>Dikarya</taxon>
        <taxon>Ascomycota</taxon>
        <taxon>Pezizomycotina</taxon>
        <taxon>Leotiomycetes</taxon>
        <taxon>Helotiales</taxon>
        <taxon>Pezizellaceae</taxon>
        <taxon>Calycina</taxon>
    </lineage>
</organism>
<protein>
    <submittedName>
        <fullName evidence="2">Uncharacterized protein</fullName>
    </submittedName>
</protein>
<comment type="caution">
    <text evidence="2">The sequence shown here is derived from an EMBL/GenBank/DDBJ whole genome shotgun (WGS) entry which is preliminary data.</text>
</comment>
<keyword evidence="1" id="KW-1133">Transmembrane helix</keyword>
<keyword evidence="3" id="KW-1185">Reference proteome</keyword>
<reference evidence="2" key="1">
    <citation type="journal article" date="2021" name="IMA Fungus">
        <title>Genomic characterization of three marine fungi, including Emericellopsis atlantica sp. nov. with signatures of a generalist lifestyle and marine biomass degradation.</title>
        <authorList>
            <person name="Hagestad O.C."/>
            <person name="Hou L."/>
            <person name="Andersen J.H."/>
            <person name="Hansen E.H."/>
            <person name="Altermark B."/>
            <person name="Li C."/>
            <person name="Kuhnert E."/>
            <person name="Cox R.J."/>
            <person name="Crous P.W."/>
            <person name="Spatafora J.W."/>
            <person name="Lail K."/>
            <person name="Amirebrahimi M."/>
            <person name="Lipzen A."/>
            <person name="Pangilinan J."/>
            <person name="Andreopoulos W."/>
            <person name="Hayes R.D."/>
            <person name="Ng V."/>
            <person name="Grigoriev I.V."/>
            <person name="Jackson S.A."/>
            <person name="Sutton T.D.S."/>
            <person name="Dobson A.D.W."/>
            <person name="Rama T."/>
        </authorList>
    </citation>
    <scope>NUCLEOTIDE SEQUENCE</scope>
    <source>
        <strain evidence="2">TRa3180A</strain>
    </source>
</reference>
<proteinExistence type="predicted"/>
<dbReference type="Proteomes" id="UP000887226">
    <property type="component" value="Unassembled WGS sequence"/>
</dbReference>
<feature type="transmembrane region" description="Helical" evidence="1">
    <location>
        <begin position="81"/>
        <end position="101"/>
    </location>
</feature>
<feature type="transmembrane region" description="Helical" evidence="1">
    <location>
        <begin position="7"/>
        <end position="28"/>
    </location>
</feature>
<evidence type="ECO:0000313" key="3">
    <source>
        <dbReference type="Proteomes" id="UP000887226"/>
    </source>
</evidence>
<keyword evidence="1" id="KW-0812">Transmembrane</keyword>